<dbReference type="GO" id="GO:0016746">
    <property type="term" value="F:acyltransferase activity"/>
    <property type="evidence" value="ECO:0007669"/>
    <property type="project" value="UniProtKB-KW"/>
</dbReference>
<evidence type="ECO:0000256" key="6">
    <source>
        <dbReference type="ARBA" id="ARBA00023315"/>
    </source>
</evidence>
<dbReference type="EMBL" id="JAHESD010000056">
    <property type="protein sequence ID" value="MBT1705466.1"/>
    <property type="molecule type" value="Genomic_DNA"/>
</dbReference>
<keyword evidence="7" id="KW-1133">Transmembrane helix</keyword>
<dbReference type="Pfam" id="PF03279">
    <property type="entry name" value="Lip_A_acyltrans"/>
    <property type="match status" value="1"/>
</dbReference>
<dbReference type="InterPro" id="IPR004960">
    <property type="entry name" value="LipA_acyltrans"/>
</dbReference>
<evidence type="ECO:0000256" key="1">
    <source>
        <dbReference type="ARBA" id="ARBA00004533"/>
    </source>
</evidence>
<dbReference type="Proteomes" id="UP000772618">
    <property type="component" value="Unassembled WGS sequence"/>
</dbReference>
<evidence type="ECO:0000256" key="4">
    <source>
        <dbReference type="ARBA" id="ARBA00022679"/>
    </source>
</evidence>
<evidence type="ECO:0000256" key="7">
    <source>
        <dbReference type="SAM" id="Phobius"/>
    </source>
</evidence>
<keyword evidence="9" id="KW-1185">Reference proteome</keyword>
<organism evidence="8 9">
    <name type="scientific">Chryseosolibacter indicus</name>
    <dbReference type="NCBI Taxonomy" id="2782351"/>
    <lineage>
        <taxon>Bacteria</taxon>
        <taxon>Pseudomonadati</taxon>
        <taxon>Bacteroidota</taxon>
        <taxon>Cytophagia</taxon>
        <taxon>Cytophagales</taxon>
        <taxon>Chryseotaleaceae</taxon>
        <taxon>Chryseosolibacter</taxon>
    </lineage>
</organism>
<evidence type="ECO:0000256" key="5">
    <source>
        <dbReference type="ARBA" id="ARBA00023136"/>
    </source>
</evidence>
<keyword evidence="5 7" id="KW-0472">Membrane</keyword>
<gene>
    <name evidence="8" type="ORF">KK060_19400</name>
</gene>
<feature type="transmembrane region" description="Helical" evidence="7">
    <location>
        <begin position="6"/>
        <end position="30"/>
    </location>
</feature>
<comment type="caution">
    <text evidence="8">The sequence shown here is derived from an EMBL/GenBank/DDBJ whole genome shotgun (WGS) entry which is preliminary data.</text>
</comment>
<keyword evidence="6 8" id="KW-0012">Acyltransferase</keyword>
<keyword evidence="2" id="KW-1003">Cell membrane</keyword>
<keyword evidence="3" id="KW-0997">Cell inner membrane</keyword>
<dbReference type="PANTHER" id="PTHR30606">
    <property type="entry name" value="LIPID A BIOSYNTHESIS LAUROYL ACYLTRANSFERASE"/>
    <property type="match status" value="1"/>
</dbReference>
<name>A0ABS5VZK9_9BACT</name>
<accession>A0ABS5VZK9</accession>
<dbReference type="PANTHER" id="PTHR30606:SF10">
    <property type="entry name" value="PHOSPHATIDYLINOSITOL MANNOSIDE ACYLTRANSFERASE"/>
    <property type="match status" value="1"/>
</dbReference>
<keyword evidence="4" id="KW-0808">Transferase</keyword>
<sequence>MLIIRLLSYLPFGILYLLSDFLFFVSYYIVRYRRRLVKKNLRNSFPGKTKNELSVIEKEFYRNLCDYAVEMLKLLTISKEELTRRMKFNEPEFVHQFSSKNQSILFLASHQFNWEWLLVSASISFPMAIDFVYQPIHNKLFERFSVLSRTRFGAHAIQRDEVARELVKRRNILRGVAIVADQYPGYKKDKKYPVKFLNQDTVFFLGLNNMAVLSQYPAVYYTIRKVKRGYYEADPNIVALPPYEKTETVVIDNYIKLVEQVINQYPSGWLWSHNRWKKRHLK</sequence>
<protein>
    <submittedName>
        <fullName evidence="8">Lysophospholipid acyltransferase family protein</fullName>
    </submittedName>
</protein>
<proteinExistence type="predicted"/>
<comment type="subcellular location">
    <subcellularLocation>
        <location evidence="1">Cell inner membrane</location>
    </subcellularLocation>
</comment>
<evidence type="ECO:0000256" key="3">
    <source>
        <dbReference type="ARBA" id="ARBA00022519"/>
    </source>
</evidence>
<keyword evidence="7" id="KW-0812">Transmembrane</keyword>
<evidence type="ECO:0000256" key="2">
    <source>
        <dbReference type="ARBA" id="ARBA00022475"/>
    </source>
</evidence>
<evidence type="ECO:0000313" key="8">
    <source>
        <dbReference type="EMBL" id="MBT1705466.1"/>
    </source>
</evidence>
<dbReference type="CDD" id="cd07984">
    <property type="entry name" value="LPLAT_LABLAT-like"/>
    <property type="match status" value="1"/>
</dbReference>
<evidence type="ECO:0000313" key="9">
    <source>
        <dbReference type="Proteomes" id="UP000772618"/>
    </source>
</evidence>
<dbReference type="RefSeq" id="WP_254155420.1">
    <property type="nucleotide sequence ID" value="NZ_JAHESD010000056.1"/>
</dbReference>
<reference evidence="8 9" key="1">
    <citation type="submission" date="2021-05" db="EMBL/GenBank/DDBJ databases">
        <title>A Polyphasic approach of four new species of the genus Ohtaekwangia: Ohtaekwangia histidinii sp. nov., Ohtaekwangia cretensis sp. nov., Ohtaekwangia indiensis sp. nov., Ohtaekwangia reichenbachii sp. nov. from diverse environment.</title>
        <authorList>
            <person name="Octaviana S."/>
        </authorList>
    </citation>
    <scope>NUCLEOTIDE SEQUENCE [LARGE SCALE GENOMIC DNA]</scope>
    <source>
        <strain evidence="8 9">PWU20</strain>
    </source>
</reference>